<sequence>MRGVDNEVRGFICRGPMGTRTSKRTGVSGMEALDAAAEAFETGDFEAALAAADRSLAQAPDAVDALHLRAAALVELGRLEEAGRAFGAALRVSPDDLEVLLGTADCLICRAGEDREAVEEGLGFCAKGKRLAQKAGDVELLYEFLLLEGMGLNQVGECRAALASLDAALGHMPRSVDAQLERGIALFELCRFDDAKGAFDKVLKDTPDEAWAHQYLGLMAERRGDEKEAQRRFAKAQALVPTEFFPPVELGEAEFDRAVEAAVQSLPGHAKQYLDNVTIAVEDLPADEDLLGEDPPLSPSILGVFRGLAVGERSVTNAFDHVPASIVLYQKNLERFARTREELIEQIGITVMHEVGHLMGLDEDDLWQRGLD</sequence>
<dbReference type="Pfam" id="PF14559">
    <property type="entry name" value="TPR_19"/>
    <property type="match status" value="1"/>
</dbReference>
<reference evidence="4 5" key="1">
    <citation type="submission" date="2020-05" db="EMBL/GenBank/DDBJ databases">
        <authorList>
            <person name="Whitworth D."/>
        </authorList>
    </citation>
    <scope>NUCLEOTIDE SEQUENCE [LARGE SCALE GENOMIC DNA]</scope>
    <source>
        <strain evidence="4 5">AM005</strain>
    </source>
</reference>
<dbReference type="InterPro" id="IPR011990">
    <property type="entry name" value="TPR-like_helical_dom_sf"/>
</dbReference>
<dbReference type="InterPro" id="IPR051012">
    <property type="entry name" value="CellSynth/LPSAsmb/PSIAsmb"/>
</dbReference>
<dbReference type="Gene3D" id="3.30.2010.20">
    <property type="match status" value="1"/>
</dbReference>
<dbReference type="Pfam" id="PF13432">
    <property type="entry name" value="TPR_16"/>
    <property type="match status" value="1"/>
</dbReference>
<name>A0A7Y4IDR1_MYXXA</name>
<dbReference type="InterPro" id="IPR019734">
    <property type="entry name" value="TPR_rpt"/>
</dbReference>
<dbReference type="Pfam" id="PF06262">
    <property type="entry name" value="Zincin_1"/>
    <property type="match status" value="1"/>
</dbReference>
<evidence type="ECO:0000256" key="3">
    <source>
        <dbReference type="PROSITE-ProRule" id="PRU00339"/>
    </source>
</evidence>
<dbReference type="AlphaFoldDB" id="A0A7Y4IDR1"/>
<dbReference type="InterPro" id="IPR038555">
    <property type="entry name" value="Zincin_1_sf"/>
</dbReference>
<dbReference type="InterPro" id="IPR010428">
    <property type="entry name" value="Zincin_1"/>
</dbReference>
<dbReference type="SMART" id="SM00028">
    <property type="entry name" value="TPR"/>
    <property type="match status" value="5"/>
</dbReference>
<feature type="repeat" description="TPR" evidence="3">
    <location>
        <begin position="63"/>
        <end position="96"/>
    </location>
</feature>
<evidence type="ECO:0000313" key="5">
    <source>
        <dbReference type="Proteomes" id="UP000533080"/>
    </source>
</evidence>
<dbReference type="Proteomes" id="UP000533080">
    <property type="component" value="Unassembled WGS sequence"/>
</dbReference>
<accession>A0A7Y4IDR1</accession>
<comment type="caution">
    <text evidence="4">The sequence shown here is derived from an EMBL/GenBank/DDBJ whole genome shotgun (WGS) entry which is preliminary data.</text>
</comment>
<proteinExistence type="predicted"/>
<dbReference type="CDD" id="cd12952">
    <property type="entry name" value="MMP_ACEL2062"/>
    <property type="match status" value="1"/>
</dbReference>
<evidence type="ECO:0000256" key="1">
    <source>
        <dbReference type="ARBA" id="ARBA00022737"/>
    </source>
</evidence>
<dbReference type="SUPFAM" id="SSF48452">
    <property type="entry name" value="TPR-like"/>
    <property type="match status" value="1"/>
</dbReference>
<dbReference type="EMBL" id="JABFNT010000007">
    <property type="protein sequence ID" value="NOJ77372.1"/>
    <property type="molecule type" value="Genomic_DNA"/>
</dbReference>
<dbReference type="PANTHER" id="PTHR45586:SF1">
    <property type="entry name" value="LIPOPOLYSACCHARIDE ASSEMBLY PROTEIN B"/>
    <property type="match status" value="1"/>
</dbReference>
<dbReference type="PROSITE" id="PS50005">
    <property type="entry name" value="TPR"/>
    <property type="match status" value="1"/>
</dbReference>
<organism evidence="4 5">
    <name type="scientific">Myxococcus xanthus</name>
    <dbReference type="NCBI Taxonomy" id="34"/>
    <lineage>
        <taxon>Bacteria</taxon>
        <taxon>Pseudomonadati</taxon>
        <taxon>Myxococcota</taxon>
        <taxon>Myxococcia</taxon>
        <taxon>Myxococcales</taxon>
        <taxon>Cystobacterineae</taxon>
        <taxon>Myxococcaceae</taxon>
        <taxon>Myxococcus</taxon>
    </lineage>
</organism>
<evidence type="ECO:0000313" key="4">
    <source>
        <dbReference type="EMBL" id="NOJ77372.1"/>
    </source>
</evidence>
<dbReference type="SUPFAM" id="SSF55486">
    <property type="entry name" value="Metalloproteases ('zincins'), catalytic domain"/>
    <property type="match status" value="1"/>
</dbReference>
<evidence type="ECO:0000256" key="2">
    <source>
        <dbReference type="ARBA" id="ARBA00022803"/>
    </source>
</evidence>
<protein>
    <submittedName>
        <fullName evidence="4">Tetratricopeptide repeat protein</fullName>
    </submittedName>
</protein>
<gene>
    <name evidence="4" type="ORF">HNV28_03250</name>
</gene>
<dbReference type="PANTHER" id="PTHR45586">
    <property type="entry name" value="TPR REPEAT-CONTAINING PROTEIN PA4667"/>
    <property type="match status" value="1"/>
</dbReference>
<keyword evidence="2 3" id="KW-0802">TPR repeat</keyword>
<keyword evidence="1" id="KW-0677">Repeat</keyword>
<dbReference type="Gene3D" id="1.25.40.10">
    <property type="entry name" value="Tetratricopeptide repeat domain"/>
    <property type="match status" value="2"/>
</dbReference>